<evidence type="ECO:0000313" key="2">
    <source>
        <dbReference type="EMBL" id="KZT76078.1"/>
    </source>
</evidence>
<protein>
    <submittedName>
        <fullName evidence="2">Putative 2-oxoglutarate/Fe(II)-dependent dioxygenase</fullName>
    </submittedName>
</protein>
<dbReference type="Proteomes" id="UP000250235">
    <property type="component" value="Unassembled WGS sequence"/>
</dbReference>
<name>A0A2Z6ZYU5_9LAMI</name>
<keyword evidence="2" id="KW-0223">Dioxygenase</keyword>
<sequence length="117" mass="13197">MLPSSGTSRNIPTQPVASTGALTRVDFYPRLADRSQHLTNTSRNNSRTPVETTPLKIPVAATVHNQSQLQCTTSRSYSAQHTKTCEKYKISKIVQHTKWNPKMQLKPQNRDLNHKIS</sequence>
<keyword evidence="2" id="KW-0560">Oxidoreductase</keyword>
<reference evidence="2 3" key="1">
    <citation type="journal article" date="2015" name="Proc. Natl. Acad. Sci. U.S.A.">
        <title>The resurrection genome of Boea hygrometrica: A blueprint for survival of dehydration.</title>
        <authorList>
            <person name="Xiao L."/>
            <person name="Yang G."/>
            <person name="Zhang L."/>
            <person name="Yang X."/>
            <person name="Zhao S."/>
            <person name="Ji Z."/>
            <person name="Zhou Q."/>
            <person name="Hu M."/>
            <person name="Wang Y."/>
            <person name="Chen M."/>
            <person name="Xu Y."/>
            <person name="Jin H."/>
            <person name="Xiao X."/>
            <person name="Hu G."/>
            <person name="Bao F."/>
            <person name="Hu Y."/>
            <person name="Wan P."/>
            <person name="Li L."/>
            <person name="Deng X."/>
            <person name="Kuang T."/>
            <person name="Xiang C."/>
            <person name="Zhu J.K."/>
            <person name="Oliver M.J."/>
            <person name="He Y."/>
        </authorList>
    </citation>
    <scope>NUCLEOTIDE SEQUENCE [LARGE SCALE GENOMIC DNA]</scope>
    <source>
        <strain evidence="3">cv. XS01</strain>
    </source>
</reference>
<feature type="compositionally biased region" description="Polar residues" evidence="1">
    <location>
        <begin position="1"/>
        <end position="21"/>
    </location>
</feature>
<feature type="region of interest" description="Disordered" evidence="1">
    <location>
        <begin position="1"/>
        <end position="22"/>
    </location>
</feature>
<keyword evidence="3" id="KW-1185">Reference proteome</keyword>
<proteinExistence type="predicted"/>
<evidence type="ECO:0000256" key="1">
    <source>
        <dbReference type="SAM" id="MobiDB-lite"/>
    </source>
</evidence>
<evidence type="ECO:0000313" key="3">
    <source>
        <dbReference type="Proteomes" id="UP000250235"/>
    </source>
</evidence>
<dbReference type="GO" id="GO:0051213">
    <property type="term" value="F:dioxygenase activity"/>
    <property type="evidence" value="ECO:0007669"/>
    <property type="project" value="UniProtKB-KW"/>
</dbReference>
<gene>
    <name evidence="2" type="ORF">F511_46897</name>
</gene>
<accession>A0A2Z6ZYU5</accession>
<dbReference type="AlphaFoldDB" id="A0A2Z6ZYU5"/>
<dbReference type="EMBL" id="KV156870">
    <property type="protein sequence ID" value="KZT76078.1"/>
    <property type="molecule type" value="Genomic_DNA"/>
</dbReference>
<organism evidence="2 3">
    <name type="scientific">Dorcoceras hygrometricum</name>
    <dbReference type="NCBI Taxonomy" id="472368"/>
    <lineage>
        <taxon>Eukaryota</taxon>
        <taxon>Viridiplantae</taxon>
        <taxon>Streptophyta</taxon>
        <taxon>Embryophyta</taxon>
        <taxon>Tracheophyta</taxon>
        <taxon>Spermatophyta</taxon>
        <taxon>Magnoliopsida</taxon>
        <taxon>eudicotyledons</taxon>
        <taxon>Gunneridae</taxon>
        <taxon>Pentapetalae</taxon>
        <taxon>asterids</taxon>
        <taxon>lamiids</taxon>
        <taxon>Lamiales</taxon>
        <taxon>Gesneriaceae</taxon>
        <taxon>Didymocarpoideae</taxon>
        <taxon>Trichosporeae</taxon>
        <taxon>Loxocarpinae</taxon>
        <taxon>Dorcoceras</taxon>
    </lineage>
</organism>